<dbReference type="Pfam" id="PF06985">
    <property type="entry name" value="HET"/>
    <property type="match status" value="1"/>
</dbReference>
<dbReference type="AlphaFoldDB" id="A0A9P6SPX3"/>
<accession>A0A9P6SPX3</accession>
<reference evidence="2" key="1">
    <citation type="submission" date="2019-07" db="EMBL/GenBank/DDBJ databases">
        <title>Hyphodiscus hymeniophilus genome sequencing and assembly.</title>
        <authorList>
            <person name="Kramer G."/>
            <person name="Nodwell J."/>
        </authorList>
    </citation>
    <scope>NUCLEOTIDE SEQUENCE</scope>
    <source>
        <strain evidence="2">ATCC 34498</strain>
    </source>
</reference>
<keyword evidence="3" id="KW-1185">Reference proteome</keyword>
<dbReference type="Proteomes" id="UP000785200">
    <property type="component" value="Unassembled WGS sequence"/>
</dbReference>
<proteinExistence type="predicted"/>
<dbReference type="InterPro" id="IPR052895">
    <property type="entry name" value="HetReg/Transcr_Mod"/>
</dbReference>
<dbReference type="PANTHER" id="PTHR24148:SF73">
    <property type="entry name" value="HET DOMAIN PROTEIN (AFU_ORTHOLOGUE AFUA_8G01020)"/>
    <property type="match status" value="1"/>
</dbReference>
<name>A0A9P6SPX3_9HELO</name>
<protein>
    <submittedName>
        <fullName evidence="2">Heterokaryon incompatibility protein</fullName>
    </submittedName>
</protein>
<comment type="caution">
    <text evidence="2">The sequence shown here is derived from an EMBL/GenBank/DDBJ whole genome shotgun (WGS) entry which is preliminary data.</text>
</comment>
<gene>
    <name evidence="2" type="ORF">D0Z07_8175</name>
</gene>
<dbReference type="OrthoDB" id="2157530at2759"/>
<evidence type="ECO:0000313" key="3">
    <source>
        <dbReference type="Proteomes" id="UP000785200"/>
    </source>
</evidence>
<dbReference type="InterPro" id="IPR010730">
    <property type="entry name" value="HET"/>
</dbReference>
<feature type="domain" description="Heterokaryon incompatibility" evidence="1">
    <location>
        <begin position="83"/>
        <end position="232"/>
    </location>
</feature>
<evidence type="ECO:0000313" key="2">
    <source>
        <dbReference type="EMBL" id="KAG0646066.1"/>
    </source>
</evidence>
<sequence length="573" mass="65227">MESLNRQPPLFCDHKEERQAKITHLKADILELIETASESRPAFTHRTLPTPYSFRLLELVGRSKKKSLEFRIKAFPIANAPDYYALSYCWGATGRKVAIECQGEKLEVSSSLGEALERLYSHNKGRTRWLWIDQICIDQENMSERTYQVRMMKIIYEKAAGVIIWLGPRDEHTDLALQDLRQAVLSDEPADKTRRGSLGIRSLWKGVKNDKRHSLYQFLSSPWFRRAWIIQEVVVPEGAIVILCGDAEIQWSKFVHAALTLLAKEHHDRRLEEILRPVQTIRELAAENGLWDLSSLLLMTRIARATDPRDKIFAFLGLCGETERPDEWPLALRPDYSRSTKDVFRDATRYCIKTSKSLSVLSALHHVINQAAGENLGLPSWVPRWDAENFPIELSEYTTHRNEKGWKYCLEIGHNAAGSSSAETGESEYEDGLLLNGLQIDTNEYCMEPCSFTHLCAAYSGPCTCPKPSIFQPEAQAILSMWRWCFDKVSSCQDLHAVTEYLLCTITAGQSSAKGLQPAVLWSYLFAVAKHASPQSRNEHSVRRTGQVLQIYVSSLKIDDSLSRKVDVWGWGH</sequence>
<organism evidence="2 3">
    <name type="scientific">Hyphodiscus hymeniophilus</name>
    <dbReference type="NCBI Taxonomy" id="353542"/>
    <lineage>
        <taxon>Eukaryota</taxon>
        <taxon>Fungi</taxon>
        <taxon>Dikarya</taxon>
        <taxon>Ascomycota</taxon>
        <taxon>Pezizomycotina</taxon>
        <taxon>Leotiomycetes</taxon>
        <taxon>Helotiales</taxon>
        <taxon>Hyphodiscaceae</taxon>
        <taxon>Hyphodiscus</taxon>
    </lineage>
</organism>
<dbReference type="EMBL" id="VNKQ01000016">
    <property type="protein sequence ID" value="KAG0646066.1"/>
    <property type="molecule type" value="Genomic_DNA"/>
</dbReference>
<dbReference type="PANTHER" id="PTHR24148">
    <property type="entry name" value="ANKYRIN REPEAT DOMAIN-CONTAINING PROTEIN 39 HOMOLOG-RELATED"/>
    <property type="match status" value="1"/>
</dbReference>
<evidence type="ECO:0000259" key="1">
    <source>
        <dbReference type="Pfam" id="PF06985"/>
    </source>
</evidence>